<comment type="cofactor">
    <cofactor evidence="1">
        <name>pyridoxal 5'-phosphate</name>
        <dbReference type="ChEBI" id="CHEBI:597326"/>
    </cofactor>
</comment>
<dbReference type="SUPFAM" id="SSF53383">
    <property type="entry name" value="PLP-dependent transferases"/>
    <property type="match status" value="1"/>
</dbReference>
<gene>
    <name evidence="7" type="primary">davT_2</name>
    <name evidence="7" type="ORF">Pla111_10090</name>
</gene>
<dbReference type="InterPro" id="IPR049704">
    <property type="entry name" value="Aminotrans_3_PPA_site"/>
</dbReference>
<dbReference type="PANTHER" id="PTHR11986">
    <property type="entry name" value="AMINOTRANSFERASE CLASS III"/>
    <property type="match status" value="1"/>
</dbReference>
<keyword evidence="4 7" id="KW-0808">Transferase</keyword>
<keyword evidence="3 7" id="KW-0032">Aminotransferase</keyword>
<keyword evidence="8" id="KW-1185">Reference proteome</keyword>
<dbReference type="InterPro" id="IPR005814">
    <property type="entry name" value="Aminotrans_3"/>
</dbReference>
<evidence type="ECO:0000256" key="3">
    <source>
        <dbReference type="ARBA" id="ARBA00022576"/>
    </source>
</evidence>
<evidence type="ECO:0000256" key="5">
    <source>
        <dbReference type="ARBA" id="ARBA00022898"/>
    </source>
</evidence>
<dbReference type="EMBL" id="SJPH01000002">
    <property type="protein sequence ID" value="TWT47395.1"/>
    <property type="molecule type" value="Genomic_DNA"/>
</dbReference>
<comment type="caution">
    <text evidence="7">The sequence shown here is derived from an EMBL/GenBank/DDBJ whole genome shotgun (WGS) entry which is preliminary data.</text>
</comment>
<dbReference type="Pfam" id="PF00202">
    <property type="entry name" value="Aminotran_3"/>
    <property type="match status" value="1"/>
</dbReference>
<dbReference type="Proteomes" id="UP000318995">
    <property type="component" value="Unassembled WGS sequence"/>
</dbReference>
<evidence type="ECO:0000313" key="8">
    <source>
        <dbReference type="Proteomes" id="UP000318995"/>
    </source>
</evidence>
<dbReference type="PANTHER" id="PTHR11986:SF79">
    <property type="entry name" value="ACETYLORNITHINE AMINOTRANSFERASE, MITOCHONDRIAL"/>
    <property type="match status" value="1"/>
</dbReference>
<sequence length="449" mass="47855">MPLTREILMSAESPLASVWARVIPDTIVRGEGCWLWSDSGRKYLDFTSGIGVTNTGHCHPRVVEAIRHQAGELLFGQMNCVVPETALRLAEALTPHLPKGLDRFFFSNSGAEAVEGAVKLARFATGKPNIIALQGGFHGRTAMTMALTSSKTVYRAGYQPLPAGVFFAPFPYPLHYLDSGLCFGTNDGSCQTAGHCGGPCDEERLATFCISQLKQVLASQSAPNETAAVLLEPVLGEGGYVPAPHTFVRQLREVCDEHGLLLIVDEIQSGFGRTGEWWRHTGAGVTPDILVAAKGIASGLPMSAIISTKEIMDRWPPGAHGGTYGGGSAIAQAAAIATIEVLQEEGLVENARQRGRQLTAALKEIAQQNPELREVRGPGLMIGCEFQAGETGKKQASTIAKRCAEAGLLLLTCGTAGNVLRWIPPLIVTAEEIDHGLSIFHQALDEALA</sequence>
<protein>
    <submittedName>
        <fullName evidence="7">5-aminovalerate aminotransferase DavT</fullName>
        <ecNumber evidence="7">2.6.1.48</ecNumber>
    </submittedName>
</protein>
<comment type="similarity">
    <text evidence="2 6">Belongs to the class-III pyridoxal-phosphate-dependent aminotransferase family.</text>
</comment>
<evidence type="ECO:0000256" key="6">
    <source>
        <dbReference type="RuleBase" id="RU003560"/>
    </source>
</evidence>
<dbReference type="InterPro" id="IPR015424">
    <property type="entry name" value="PyrdxlP-dep_Trfase"/>
</dbReference>
<evidence type="ECO:0000256" key="2">
    <source>
        <dbReference type="ARBA" id="ARBA00008954"/>
    </source>
</evidence>
<organism evidence="7 8">
    <name type="scientific">Botrimarina hoheduenensis</name>
    <dbReference type="NCBI Taxonomy" id="2528000"/>
    <lineage>
        <taxon>Bacteria</taxon>
        <taxon>Pseudomonadati</taxon>
        <taxon>Planctomycetota</taxon>
        <taxon>Planctomycetia</taxon>
        <taxon>Pirellulales</taxon>
        <taxon>Lacipirellulaceae</taxon>
        <taxon>Botrimarina</taxon>
    </lineage>
</organism>
<evidence type="ECO:0000256" key="1">
    <source>
        <dbReference type="ARBA" id="ARBA00001933"/>
    </source>
</evidence>
<accession>A0A5C5WB54</accession>
<dbReference type="InterPro" id="IPR015421">
    <property type="entry name" value="PyrdxlP-dep_Trfase_major"/>
</dbReference>
<evidence type="ECO:0000313" key="7">
    <source>
        <dbReference type="EMBL" id="TWT47395.1"/>
    </source>
</evidence>
<proteinExistence type="inferred from homology"/>
<name>A0A5C5WB54_9BACT</name>
<dbReference type="PROSITE" id="PS00600">
    <property type="entry name" value="AA_TRANSFER_CLASS_3"/>
    <property type="match status" value="1"/>
</dbReference>
<dbReference type="InterPro" id="IPR050103">
    <property type="entry name" value="Class-III_PLP-dep_AT"/>
</dbReference>
<dbReference type="PIRSF" id="PIRSF000521">
    <property type="entry name" value="Transaminase_4ab_Lys_Orn"/>
    <property type="match status" value="1"/>
</dbReference>
<dbReference type="FunFam" id="3.40.640.10:FF:000013">
    <property type="entry name" value="4-aminobutyrate aminotransferase"/>
    <property type="match status" value="1"/>
</dbReference>
<dbReference type="EC" id="2.6.1.48" evidence="7"/>
<dbReference type="GO" id="GO:0047589">
    <property type="term" value="F:5-aminovalerate transaminase activity"/>
    <property type="evidence" value="ECO:0007669"/>
    <property type="project" value="UniProtKB-EC"/>
</dbReference>
<dbReference type="AlphaFoldDB" id="A0A5C5WB54"/>
<dbReference type="InterPro" id="IPR015422">
    <property type="entry name" value="PyrdxlP-dep_Trfase_small"/>
</dbReference>
<keyword evidence="5 6" id="KW-0663">Pyridoxal phosphate</keyword>
<dbReference type="CDD" id="cd00610">
    <property type="entry name" value="OAT_like"/>
    <property type="match status" value="1"/>
</dbReference>
<dbReference type="Gene3D" id="3.90.1150.10">
    <property type="entry name" value="Aspartate Aminotransferase, domain 1"/>
    <property type="match status" value="1"/>
</dbReference>
<reference evidence="7 8" key="1">
    <citation type="submission" date="2019-02" db="EMBL/GenBank/DDBJ databases">
        <title>Deep-cultivation of Planctomycetes and their phenomic and genomic characterization uncovers novel biology.</title>
        <authorList>
            <person name="Wiegand S."/>
            <person name="Jogler M."/>
            <person name="Boedeker C."/>
            <person name="Pinto D."/>
            <person name="Vollmers J."/>
            <person name="Rivas-Marin E."/>
            <person name="Kohn T."/>
            <person name="Peeters S.H."/>
            <person name="Heuer A."/>
            <person name="Rast P."/>
            <person name="Oberbeckmann S."/>
            <person name="Bunk B."/>
            <person name="Jeske O."/>
            <person name="Meyerdierks A."/>
            <person name="Storesund J.E."/>
            <person name="Kallscheuer N."/>
            <person name="Luecker S."/>
            <person name="Lage O.M."/>
            <person name="Pohl T."/>
            <person name="Merkel B.J."/>
            <person name="Hornburger P."/>
            <person name="Mueller R.-W."/>
            <person name="Bruemmer F."/>
            <person name="Labrenz M."/>
            <person name="Spormann A.M."/>
            <person name="Op Den Camp H."/>
            <person name="Overmann J."/>
            <person name="Amann R."/>
            <person name="Jetten M.S.M."/>
            <person name="Mascher T."/>
            <person name="Medema M.H."/>
            <person name="Devos D.P."/>
            <person name="Kaster A.-K."/>
            <person name="Ovreas L."/>
            <person name="Rohde M."/>
            <person name="Galperin M.Y."/>
            <person name="Jogler C."/>
        </authorList>
    </citation>
    <scope>NUCLEOTIDE SEQUENCE [LARGE SCALE GENOMIC DNA]</scope>
    <source>
        <strain evidence="7 8">Pla111</strain>
    </source>
</reference>
<dbReference type="Gene3D" id="3.40.640.10">
    <property type="entry name" value="Type I PLP-dependent aspartate aminotransferase-like (Major domain)"/>
    <property type="match status" value="1"/>
</dbReference>
<evidence type="ECO:0000256" key="4">
    <source>
        <dbReference type="ARBA" id="ARBA00022679"/>
    </source>
</evidence>
<dbReference type="GO" id="GO:0042802">
    <property type="term" value="F:identical protein binding"/>
    <property type="evidence" value="ECO:0007669"/>
    <property type="project" value="TreeGrafter"/>
</dbReference>
<dbReference type="GO" id="GO:0030170">
    <property type="term" value="F:pyridoxal phosphate binding"/>
    <property type="evidence" value="ECO:0007669"/>
    <property type="project" value="InterPro"/>
</dbReference>